<dbReference type="InterPro" id="IPR036271">
    <property type="entry name" value="Tet_transcr_reg_TetR-rel_C_sf"/>
</dbReference>
<evidence type="ECO:0000313" key="6">
    <source>
        <dbReference type="EMBL" id="MBJ7600318.1"/>
    </source>
</evidence>
<keyword evidence="7" id="KW-1185">Reference proteome</keyword>
<comment type="caution">
    <text evidence="6">The sequence shown here is derived from an EMBL/GenBank/DDBJ whole genome shotgun (WGS) entry which is preliminary data.</text>
</comment>
<dbReference type="PROSITE" id="PS01081">
    <property type="entry name" value="HTH_TETR_1"/>
    <property type="match status" value="1"/>
</dbReference>
<proteinExistence type="predicted"/>
<evidence type="ECO:0000256" key="4">
    <source>
        <dbReference type="PROSITE-ProRule" id="PRU00335"/>
    </source>
</evidence>
<evidence type="ECO:0000256" key="1">
    <source>
        <dbReference type="ARBA" id="ARBA00023015"/>
    </source>
</evidence>
<dbReference type="GO" id="GO:0003677">
    <property type="term" value="F:DNA binding"/>
    <property type="evidence" value="ECO:0007669"/>
    <property type="project" value="UniProtKB-UniRule"/>
</dbReference>
<keyword evidence="1" id="KW-0805">Transcription regulation</keyword>
<keyword evidence="2 4" id="KW-0238">DNA-binding</keyword>
<dbReference type="InterPro" id="IPR023772">
    <property type="entry name" value="DNA-bd_HTH_TetR-type_CS"/>
</dbReference>
<evidence type="ECO:0000256" key="2">
    <source>
        <dbReference type="ARBA" id="ARBA00023125"/>
    </source>
</evidence>
<dbReference type="PROSITE" id="PS50977">
    <property type="entry name" value="HTH_TETR_2"/>
    <property type="match status" value="1"/>
</dbReference>
<dbReference type="SUPFAM" id="SSF46689">
    <property type="entry name" value="Homeodomain-like"/>
    <property type="match status" value="1"/>
</dbReference>
<accession>A0A934NAS4</accession>
<dbReference type="PANTHER" id="PTHR47506">
    <property type="entry name" value="TRANSCRIPTIONAL REGULATORY PROTEIN"/>
    <property type="match status" value="1"/>
</dbReference>
<dbReference type="EMBL" id="JAEKNR010000198">
    <property type="protein sequence ID" value="MBJ7600318.1"/>
    <property type="molecule type" value="Genomic_DNA"/>
</dbReference>
<evidence type="ECO:0000256" key="3">
    <source>
        <dbReference type="ARBA" id="ARBA00023163"/>
    </source>
</evidence>
<feature type="domain" description="HTH tetR-type" evidence="5">
    <location>
        <begin position="11"/>
        <end position="71"/>
    </location>
</feature>
<feature type="DNA-binding region" description="H-T-H motif" evidence="4">
    <location>
        <begin position="34"/>
        <end position="53"/>
    </location>
</feature>
<dbReference type="InterPro" id="IPR009057">
    <property type="entry name" value="Homeodomain-like_sf"/>
</dbReference>
<protein>
    <submittedName>
        <fullName evidence="6">TetR/AcrR family transcriptional regulator</fullName>
    </submittedName>
</protein>
<dbReference type="PRINTS" id="PR00455">
    <property type="entry name" value="HTHTETR"/>
</dbReference>
<dbReference type="PANTHER" id="PTHR47506:SF1">
    <property type="entry name" value="HTH-TYPE TRANSCRIPTIONAL REGULATOR YJDC"/>
    <property type="match status" value="1"/>
</dbReference>
<organism evidence="6 7">
    <name type="scientific">Candidatus Nephthysia bennettiae</name>
    <dbReference type="NCBI Taxonomy" id="3127016"/>
    <lineage>
        <taxon>Bacteria</taxon>
        <taxon>Bacillati</taxon>
        <taxon>Candidatus Dormiibacterota</taxon>
        <taxon>Candidatus Dormibacteria</taxon>
        <taxon>Candidatus Dormibacterales</taxon>
        <taxon>Candidatus Dormibacteraceae</taxon>
        <taxon>Candidatus Nephthysia</taxon>
    </lineage>
</organism>
<evidence type="ECO:0000313" key="7">
    <source>
        <dbReference type="Proteomes" id="UP000612893"/>
    </source>
</evidence>
<gene>
    <name evidence="6" type="ORF">JF922_19865</name>
</gene>
<dbReference type="Proteomes" id="UP000612893">
    <property type="component" value="Unassembled WGS sequence"/>
</dbReference>
<dbReference type="Gene3D" id="1.10.357.10">
    <property type="entry name" value="Tetracycline Repressor, domain 2"/>
    <property type="match status" value="1"/>
</dbReference>
<dbReference type="SUPFAM" id="SSF48498">
    <property type="entry name" value="Tetracyclin repressor-like, C-terminal domain"/>
    <property type="match status" value="1"/>
</dbReference>
<sequence>MPRTVNPTLYTVRREAFLDVAQRLVQTKGYEAMSIQDVLDELEASKGAFYHYFDSKQALLEAVVERFADGAIAALAPVLGDPAMPALRKLESVFAGIARWKAERKELVLAILEVWNSDGNALVREKLRRMTVRRLVPLLSAVVEQGVREGAFRVRSPEDTATVLVSMLQGFQDLAAQYFIERQAGSITFEAVKRMVSAFTEAFECVLGVSNGSLTLTDEPTLHLWFG</sequence>
<reference evidence="6" key="1">
    <citation type="submission" date="2020-10" db="EMBL/GenBank/DDBJ databases">
        <title>Ca. Dormibacterota MAGs.</title>
        <authorList>
            <person name="Montgomery K."/>
        </authorList>
    </citation>
    <scope>NUCLEOTIDE SEQUENCE [LARGE SCALE GENOMIC DNA]</scope>
    <source>
        <strain evidence="6">SC8812_S17_10</strain>
    </source>
</reference>
<evidence type="ECO:0000259" key="5">
    <source>
        <dbReference type="PROSITE" id="PS50977"/>
    </source>
</evidence>
<keyword evidence="3" id="KW-0804">Transcription</keyword>
<dbReference type="RefSeq" id="WP_338204091.1">
    <property type="nucleotide sequence ID" value="NZ_JAEKNR010000198.1"/>
</dbReference>
<dbReference type="InterPro" id="IPR001647">
    <property type="entry name" value="HTH_TetR"/>
</dbReference>
<dbReference type="AlphaFoldDB" id="A0A934NAS4"/>
<name>A0A934NAS4_9BACT</name>
<dbReference type="Pfam" id="PF00440">
    <property type="entry name" value="TetR_N"/>
    <property type="match status" value="1"/>
</dbReference>